<dbReference type="InterPro" id="IPR050266">
    <property type="entry name" value="AB_hydrolase_sf"/>
</dbReference>
<comment type="caution">
    <text evidence="2">The sequence shown here is derived from an EMBL/GenBank/DDBJ whole genome shotgun (WGS) entry which is preliminary data.</text>
</comment>
<dbReference type="GO" id="GO:0016020">
    <property type="term" value="C:membrane"/>
    <property type="evidence" value="ECO:0007669"/>
    <property type="project" value="TreeGrafter"/>
</dbReference>
<dbReference type="OrthoDB" id="9798888at2"/>
<dbReference type="Gene3D" id="3.40.50.1820">
    <property type="entry name" value="alpha/beta hydrolase"/>
    <property type="match status" value="1"/>
</dbReference>
<gene>
    <name evidence="2" type="ORF">FPY71_15190</name>
</gene>
<keyword evidence="2" id="KW-0378">Hydrolase</keyword>
<evidence type="ECO:0000313" key="2">
    <source>
        <dbReference type="EMBL" id="KAA0968909.1"/>
    </source>
</evidence>
<dbReference type="PANTHER" id="PTHR43798">
    <property type="entry name" value="MONOACYLGLYCEROL LIPASE"/>
    <property type="match status" value="1"/>
</dbReference>
<sequence>MPTITTDDGINIDYVLDDFTDPWEDGKEVIGLLHGSTLNKKFYGPMVPYLGRRFKVLRWDQRGRGLSSAPPPGSTLSGEAEDDGVNVGRRYAKDALSLMDQLGIEKIHWVGDSSGGITGANFAYLFPDRIKTLTCIQSPLVKIPEDFAKAWAAGEETPAAAIAKYGMAKYYEIIGTDWVTDPGKGSENFHAWQRAERKKIETHTYVGHWIWQLDADLTKELPHIQTPTQLLCGDKGGICPIEQQERIQKLMPNCTLKIYENTGHGIAFQEPQKAAEDVMEFIDKNR</sequence>
<dbReference type="Pfam" id="PF00561">
    <property type="entry name" value="Abhydrolase_1"/>
    <property type="match status" value="1"/>
</dbReference>
<evidence type="ECO:0000313" key="3">
    <source>
        <dbReference type="Proteomes" id="UP000324738"/>
    </source>
</evidence>
<evidence type="ECO:0000259" key="1">
    <source>
        <dbReference type="Pfam" id="PF00561"/>
    </source>
</evidence>
<dbReference type="PANTHER" id="PTHR43798:SF33">
    <property type="entry name" value="HYDROLASE, PUTATIVE (AFU_ORTHOLOGUE AFUA_2G14860)-RELATED"/>
    <property type="match status" value="1"/>
</dbReference>
<proteinExistence type="predicted"/>
<dbReference type="RefSeq" id="WP_149301183.1">
    <property type="nucleotide sequence ID" value="NZ_VTWH01000004.1"/>
</dbReference>
<dbReference type="GO" id="GO:0047372">
    <property type="term" value="F:monoacylglycerol lipase activity"/>
    <property type="evidence" value="ECO:0007669"/>
    <property type="project" value="TreeGrafter"/>
</dbReference>
<dbReference type="InterPro" id="IPR029058">
    <property type="entry name" value="AB_hydrolase_fold"/>
</dbReference>
<protein>
    <submittedName>
        <fullName evidence="2">Alpha/beta hydrolase</fullName>
    </submittedName>
</protein>
<dbReference type="Proteomes" id="UP000324738">
    <property type="component" value="Unassembled WGS sequence"/>
</dbReference>
<keyword evidence="3" id="KW-1185">Reference proteome</keyword>
<dbReference type="AlphaFoldDB" id="A0A5B0DUM4"/>
<organism evidence="2 3">
    <name type="scientific">Aureimonas fodinaquatilis</name>
    <dbReference type="NCBI Taxonomy" id="2565783"/>
    <lineage>
        <taxon>Bacteria</taxon>
        <taxon>Pseudomonadati</taxon>
        <taxon>Pseudomonadota</taxon>
        <taxon>Alphaproteobacteria</taxon>
        <taxon>Hyphomicrobiales</taxon>
        <taxon>Aurantimonadaceae</taxon>
        <taxon>Aureimonas</taxon>
    </lineage>
</organism>
<feature type="domain" description="AB hydrolase-1" evidence="1">
    <location>
        <begin position="32"/>
        <end position="271"/>
    </location>
</feature>
<accession>A0A5B0DUM4</accession>
<dbReference type="SUPFAM" id="SSF53474">
    <property type="entry name" value="alpha/beta-Hydrolases"/>
    <property type="match status" value="1"/>
</dbReference>
<name>A0A5B0DUM4_9HYPH</name>
<dbReference type="InterPro" id="IPR000073">
    <property type="entry name" value="AB_hydrolase_1"/>
</dbReference>
<reference evidence="2 3" key="1">
    <citation type="submission" date="2019-08" db="EMBL/GenBank/DDBJ databases">
        <title>Aureimonas fodiniaquatilis sp. nov., isolated from a coal mine wastewater.</title>
        <authorList>
            <person name="Kim W."/>
        </authorList>
    </citation>
    <scope>NUCLEOTIDE SEQUENCE [LARGE SCALE GENOMIC DNA]</scope>
    <source>
        <strain evidence="2 3">CAU 1482</strain>
    </source>
</reference>
<dbReference type="GO" id="GO:0046464">
    <property type="term" value="P:acylglycerol catabolic process"/>
    <property type="evidence" value="ECO:0007669"/>
    <property type="project" value="TreeGrafter"/>
</dbReference>
<dbReference type="EMBL" id="VTWH01000004">
    <property type="protein sequence ID" value="KAA0968909.1"/>
    <property type="molecule type" value="Genomic_DNA"/>
</dbReference>